<name>A0A8T1ARE6_9STRA</name>
<dbReference type="SUPFAM" id="SSF75005">
    <property type="entry name" value="Arabinanase/levansucrase/invertase"/>
    <property type="match status" value="1"/>
</dbReference>
<feature type="signal peptide" evidence="1">
    <location>
        <begin position="1"/>
        <end position="20"/>
    </location>
</feature>
<dbReference type="Proteomes" id="UP000736787">
    <property type="component" value="Unassembled WGS sequence"/>
</dbReference>
<reference evidence="2" key="1">
    <citation type="submission" date="2018-10" db="EMBL/GenBank/DDBJ databases">
        <title>Effector identification in a new, highly contiguous assembly of the strawberry crown rot pathogen Phytophthora cactorum.</title>
        <authorList>
            <person name="Armitage A.D."/>
            <person name="Nellist C.F."/>
            <person name="Bates H."/>
            <person name="Vickerstaff R.J."/>
            <person name="Harrison R.J."/>
        </authorList>
    </citation>
    <scope>NUCLEOTIDE SEQUENCE</scope>
    <source>
        <strain evidence="2">4040</strain>
    </source>
</reference>
<evidence type="ECO:0000313" key="3">
    <source>
        <dbReference type="Proteomes" id="UP000736787"/>
    </source>
</evidence>
<proteinExistence type="predicted"/>
<dbReference type="EMBL" id="RCMK01002014">
    <property type="protein sequence ID" value="KAG2885665.1"/>
    <property type="molecule type" value="Genomic_DNA"/>
</dbReference>
<comment type="caution">
    <text evidence="2">The sequence shown here is derived from an EMBL/GenBank/DDBJ whole genome shotgun (WGS) entry which is preliminary data.</text>
</comment>
<protein>
    <submittedName>
        <fullName evidence="2">Uncharacterized protein</fullName>
    </submittedName>
</protein>
<dbReference type="InterPro" id="IPR023296">
    <property type="entry name" value="Glyco_hydro_beta-prop_sf"/>
</dbReference>
<dbReference type="AlphaFoldDB" id="A0A8T1ARE6"/>
<feature type="non-terminal residue" evidence="2">
    <location>
        <position position="54"/>
    </location>
</feature>
<evidence type="ECO:0000256" key="1">
    <source>
        <dbReference type="SAM" id="SignalP"/>
    </source>
</evidence>
<organism evidence="2 3">
    <name type="scientific">Phytophthora cactorum</name>
    <dbReference type="NCBI Taxonomy" id="29920"/>
    <lineage>
        <taxon>Eukaryota</taxon>
        <taxon>Sar</taxon>
        <taxon>Stramenopiles</taxon>
        <taxon>Oomycota</taxon>
        <taxon>Peronosporomycetes</taxon>
        <taxon>Peronosporales</taxon>
        <taxon>Peronosporaceae</taxon>
        <taxon>Phytophthora</taxon>
    </lineage>
</organism>
<feature type="chain" id="PRO_5035831950" evidence="1">
    <location>
        <begin position="21"/>
        <end position="54"/>
    </location>
</feature>
<sequence>MVKLLPAATLALSFLNAVTGAYVNPEKCSGVCVNTHDPSIIRRADGTYFRFSTG</sequence>
<keyword evidence="1" id="KW-0732">Signal</keyword>
<accession>A0A8T1ARE6</accession>
<evidence type="ECO:0000313" key="2">
    <source>
        <dbReference type="EMBL" id="KAG2885665.1"/>
    </source>
</evidence>
<dbReference type="VEuPathDB" id="FungiDB:PC110_g10382"/>
<gene>
    <name evidence="2" type="ORF">PC117_g25540</name>
</gene>